<evidence type="ECO:0000313" key="1">
    <source>
        <dbReference type="EMBL" id="TRY54291.1"/>
    </source>
</evidence>
<protein>
    <submittedName>
        <fullName evidence="1">Uncharacterized protein</fullName>
    </submittedName>
</protein>
<accession>A0A553MM79</accession>
<comment type="caution">
    <text evidence="1">The sequence shown here is derived from an EMBL/GenBank/DDBJ whole genome shotgun (WGS) entry which is preliminary data.</text>
</comment>
<dbReference type="EMBL" id="SRMA01027351">
    <property type="protein sequence ID" value="TRY54291.1"/>
    <property type="molecule type" value="Genomic_DNA"/>
</dbReference>
<gene>
    <name evidence="1" type="ORF">DNTS_021273</name>
</gene>
<keyword evidence="2" id="KW-1185">Reference proteome</keyword>
<reference evidence="1 2" key="1">
    <citation type="journal article" date="2019" name="Sci. Data">
        <title>Hybrid genome assembly and annotation of Danionella translucida.</title>
        <authorList>
            <person name="Kadobianskyi M."/>
            <person name="Schulze L."/>
            <person name="Schuelke M."/>
            <person name="Judkewitz B."/>
        </authorList>
    </citation>
    <scope>NUCLEOTIDE SEQUENCE [LARGE SCALE GENOMIC DNA]</scope>
    <source>
        <strain evidence="1 2">Bolton</strain>
    </source>
</reference>
<name>A0A553MM79_9TELE</name>
<sequence length="71" mass="8406">MRCLSRNFLRLIQQISKSESKTRAYEQSTDRERNMSLQAVEVVKGSRLNGRDGVLIELKHFQLREGRELIW</sequence>
<evidence type="ECO:0000313" key="2">
    <source>
        <dbReference type="Proteomes" id="UP000316079"/>
    </source>
</evidence>
<proteinExistence type="predicted"/>
<organism evidence="1 2">
    <name type="scientific">Danionella cerebrum</name>
    <dbReference type="NCBI Taxonomy" id="2873325"/>
    <lineage>
        <taxon>Eukaryota</taxon>
        <taxon>Metazoa</taxon>
        <taxon>Chordata</taxon>
        <taxon>Craniata</taxon>
        <taxon>Vertebrata</taxon>
        <taxon>Euteleostomi</taxon>
        <taxon>Actinopterygii</taxon>
        <taxon>Neopterygii</taxon>
        <taxon>Teleostei</taxon>
        <taxon>Ostariophysi</taxon>
        <taxon>Cypriniformes</taxon>
        <taxon>Danionidae</taxon>
        <taxon>Danioninae</taxon>
        <taxon>Danionella</taxon>
    </lineage>
</organism>
<dbReference type="AlphaFoldDB" id="A0A553MM79"/>
<dbReference type="Proteomes" id="UP000316079">
    <property type="component" value="Unassembled WGS sequence"/>
</dbReference>
<feature type="non-terminal residue" evidence="1">
    <location>
        <position position="71"/>
    </location>
</feature>
<dbReference type="OrthoDB" id="5376140at2759"/>